<dbReference type="AlphaFoldDB" id="A0A6P5FUR8"/>
<dbReference type="Proteomes" id="UP000515123">
    <property type="component" value="Linkage group 12"/>
</dbReference>
<dbReference type="GeneID" id="109718099"/>
<protein>
    <submittedName>
        <fullName evidence="3 4">Uncharacterized protein LOC109718099</fullName>
    </submittedName>
</protein>
<dbReference type="PANTHER" id="PTHR35096:SF8">
    <property type="entry name" value="OS03G0308600 PROTEIN"/>
    <property type="match status" value="1"/>
</dbReference>
<organism evidence="4">
    <name type="scientific">Ananas comosus</name>
    <name type="common">Pineapple</name>
    <name type="synonym">Ananas ananas</name>
    <dbReference type="NCBI Taxonomy" id="4615"/>
    <lineage>
        <taxon>Eukaryota</taxon>
        <taxon>Viridiplantae</taxon>
        <taxon>Streptophyta</taxon>
        <taxon>Embryophyta</taxon>
        <taxon>Tracheophyta</taxon>
        <taxon>Spermatophyta</taxon>
        <taxon>Magnoliopsida</taxon>
        <taxon>Liliopsida</taxon>
        <taxon>Poales</taxon>
        <taxon>Bromeliaceae</taxon>
        <taxon>Bromelioideae</taxon>
        <taxon>Ananas</taxon>
    </lineage>
</organism>
<sequence>MSKKKLMLEEYAAYVRGDDPDLPPPHPLTLSQLSKISVMNGYGWIGCRKEIGEDLRRLYLMRPWRSTVEERGIAPSPDLGLKEVADDIRAIGWQECPIGSILAVRSGLPSHPKAAEDAEELKKKKKKKMRAVEQVASVEAESSTSAVAANEAMKKKKKRTMMPFPRVRGQVMPAHACG</sequence>
<evidence type="ECO:0000313" key="3">
    <source>
        <dbReference type="RefSeq" id="XP_020099708.1"/>
    </source>
</evidence>
<evidence type="ECO:0000313" key="2">
    <source>
        <dbReference type="Proteomes" id="UP000515123"/>
    </source>
</evidence>
<keyword evidence="2" id="KW-1185">Reference proteome</keyword>
<accession>A0A6P5FUR8</accession>
<dbReference type="RefSeq" id="XP_020099709.1">
    <property type="nucleotide sequence ID" value="XM_020244120.1"/>
</dbReference>
<name>A0A6P5FUR8_ANACO</name>
<proteinExistence type="predicted"/>
<dbReference type="PANTHER" id="PTHR35096">
    <property type="entry name" value="BNAA08G28570D PROTEIN"/>
    <property type="match status" value="1"/>
</dbReference>
<evidence type="ECO:0000256" key="1">
    <source>
        <dbReference type="SAM" id="MobiDB-lite"/>
    </source>
</evidence>
<dbReference type="OrthoDB" id="692230at2759"/>
<gene>
    <name evidence="3 4" type="primary">LOC109718099</name>
</gene>
<reference evidence="2" key="1">
    <citation type="journal article" date="2015" name="Nat. Genet.">
        <title>The pineapple genome and the evolution of CAM photosynthesis.</title>
        <authorList>
            <person name="Ming R."/>
            <person name="VanBuren R."/>
            <person name="Wai C.M."/>
            <person name="Tang H."/>
            <person name="Schatz M.C."/>
            <person name="Bowers J.E."/>
            <person name="Lyons E."/>
            <person name="Wang M.L."/>
            <person name="Chen J."/>
            <person name="Biggers E."/>
            <person name="Zhang J."/>
            <person name="Huang L."/>
            <person name="Zhang L."/>
            <person name="Miao W."/>
            <person name="Zhang J."/>
            <person name="Ye Z."/>
            <person name="Miao C."/>
            <person name="Lin Z."/>
            <person name="Wang H."/>
            <person name="Zhou H."/>
            <person name="Yim W.C."/>
            <person name="Priest H.D."/>
            <person name="Zheng C."/>
            <person name="Woodhouse M."/>
            <person name="Edger P.P."/>
            <person name="Guyot R."/>
            <person name="Guo H.B."/>
            <person name="Guo H."/>
            <person name="Zheng G."/>
            <person name="Singh R."/>
            <person name="Sharma A."/>
            <person name="Min X."/>
            <person name="Zheng Y."/>
            <person name="Lee H."/>
            <person name="Gurtowski J."/>
            <person name="Sedlazeck F.J."/>
            <person name="Harkess A."/>
            <person name="McKain M.R."/>
            <person name="Liao Z."/>
            <person name="Fang J."/>
            <person name="Liu J."/>
            <person name="Zhang X."/>
            <person name="Zhang Q."/>
            <person name="Hu W."/>
            <person name="Qin Y."/>
            <person name="Wang K."/>
            <person name="Chen L.Y."/>
            <person name="Shirley N."/>
            <person name="Lin Y.R."/>
            <person name="Liu L.Y."/>
            <person name="Hernandez A.G."/>
            <person name="Wright C.L."/>
            <person name="Bulone V."/>
            <person name="Tuskan G.A."/>
            <person name="Heath K."/>
            <person name="Zee F."/>
            <person name="Moore P.H."/>
            <person name="Sunkar R."/>
            <person name="Leebens-Mack J.H."/>
            <person name="Mockler T."/>
            <person name="Bennetzen J.L."/>
            <person name="Freeling M."/>
            <person name="Sankoff D."/>
            <person name="Paterson A.H."/>
            <person name="Zhu X."/>
            <person name="Yang X."/>
            <person name="Smith J.A."/>
            <person name="Cushman J.C."/>
            <person name="Paull R.E."/>
            <person name="Yu Q."/>
        </authorList>
    </citation>
    <scope>NUCLEOTIDE SEQUENCE [LARGE SCALE GENOMIC DNA]</scope>
    <source>
        <strain evidence="2">cv. F153</strain>
    </source>
</reference>
<feature type="region of interest" description="Disordered" evidence="1">
    <location>
        <begin position="143"/>
        <end position="178"/>
    </location>
</feature>
<evidence type="ECO:0000313" key="4">
    <source>
        <dbReference type="RefSeq" id="XP_020099709.1"/>
    </source>
</evidence>
<reference evidence="3 4" key="2">
    <citation type="submission" date="2025-04" db="UniProtKB">
        <authorList>
            <consortium name="RefSeq"/>
        </authorList>
    </citation>
    <scope>IDENTIFICATION</scope>
    <source>
        <tissue evidence="3 4">Leaf</tissue>
    </source>
</reference>
<dbReference type="RefSeq" id="XP_020099708.1">
    <property type="nucleotide sequence ID" value="XM_020244119.1"/>
</dbReference>